<dbReference type="AlphaFoldDB" id="A0A949UVM7"/>
<keyword evidence="2" id="KW-0489">Methyltransferase</keyword>
<dbReference type="Proteomes" id="UP000752297">
    <property type="component" value="Unassembled WGS sequence"/>
</dbReference>
<dbReference type="GO" id="GO:0008168">
    <property type="term" value="F:methyltransferase activity"/>
    <property type="evidence" value="ECO:0007669"/>
    <property type="project" value="UniProtKB-KW"/>
</dbReference>
<evidence type="ECO:0000313" key="3">
    <source>
        <dbReference type="Proteomes" id="UP000752297"/>
    </source>
</evidence>
<protein>
    <submittedName>
        <fullName evidence="2">SAM-dependent methyltransferase</fullName>
    </submittedName>
</protein>
<accession>A0A949UVM7</accession>
<evidence type="ECO:0000313" key="2">
    <source>
        <dbReference type="EMBL" id="MBV2144208.1"/>
    </source>
</evidence>
<keyword evidence="3" id="KW-1185">Reference proteome</keyword>
<reference evidence="2 3" key="1">
    <citation type="submission" date="2021-06" db="EMBL/GenBank/DDBJ databases">
        <title>Falsochrobactrum tianjin sp.nov., a new petroleum-degrading bacteria isolated from oily soils.</title>
        <authorList>
            <person name="Chen G."/>
            <person name="Chen H."/>
            <person name="Tian J."/>
            <person name="Qing J."/>
            <person name="Zhong L."/>
            <person name="Ma W."/>
            <person name="Song Y."/>
            <person name="Cui X."/>
            <person name="Yan B."/>
        </authorList>
    </citation>
    <scope>NUCLEOTIDE SEQUENCE [LARGE SCALE GENOMIC DNA]</scope>
    <source>
        <strain evidence="2 3">TDYN1</strain>
    </source>
</reference>
<organism evidence="2 3">
    <name type="scientific">Falsochrobactrum tianjinense</name>
    <dbReference type="NCBI Taxonomy" id="2706015"/>
    <lineage>
        <taxon>Bacteria</taxon>
        <taxon>Pseudomonadati</taxon>
        <taxon>Pseudomonadota</taxon>
        <taxon>Alphaproteobacteria</taxon>
        <taxon>Hyphomicrobiales</taxon>
        <taxon>Brucellaceae</taxon>
        <taxon>Falsochrobactrum</taxon>
    </lineage>
</organism>
<evidence type="ECO:0000256" key="1">
    <source>
        <dbReference type="SAM" id="MobiDB-lite"/>
    </source>
</evidence>
<name>A0A949UVM7_9HYPH</name>
<dbReference type="GO" id="GO:0032259">
    <property type="term" value="P:methylation"/>
    <property type="evidence" value="ECO:0007669"/>
    <property type="project" value="UniProtKB-KW"/>
</dbReference>
<sequence>MKQNTSHAVMAQRFEPKDSPDDFPTPPWATRALVEHVIGSPELLRTKTCLEPACGRGYMAKPLAEYFGQVDSADAYHYGFAPVRDFLTYPYEALSHDWVITNPPFRLAEEFVERALVVAREGVAILARTVFLESVGRFENIFSINPPSKFAQFSERVPMVKGRVDPKASTATGYAWFVWEKGAEITHPRLMWVPPCRKALERPCDYS</sequence>
<proteinExistence type="predicted"/>
<feature type="region of interest" description="Disordered" evidence="1">
    <location>
        <begin position="1"/>
        <end position="23"/>
    </location>
</feature>
<dbReference type="EMBL" id="JAHRVA010000005">
    <property type="protein sequence ID" value="MBV2144208.1"/>
    <property type="molecule type" value="Genomic_DNA"/>
</dbReference>
<comment type="caution">
    <text evidence="2">The sequence shown here is derived from an EMBL/GenBank/DDBJ whole genome shotgun (WGS) entry which is preliminary data.</text>
</comment>
<dbReference type="RefSeq" id="WP_217678211.1">
    <property type="nucleotide sequence ID" value="NZ_JAHRVA010000005.1"/>
</dbReference>
<gene>
    <name evidence="2" type="ORF">KUG47_11960</name>
</gene>
<keyword evidence="2" id="KW-0808">Transferase</keyword>